<evidence type="ECO:0000256" key="3">
    <source>
        <dbReference type="ARBA" id="ARBA00022679"/>
    </source>
</evidence>
<keyword evidence="5" id="KW-0418">Kinase</keyword>
<keyword evidence="3" id="KW-0808">Transferase</keyword>
<dbReference type="STRING" id="946122.A0A0C2SYM6"/>
<feature type="domain" description="KA1" evidence="9">
    <location>
        <begin position="87"/>
        <end position="137"/>
    </location>
</feature>
<dbReference type="EC" id="2.7.11.1" evidence="1"/>
<evidence type="ECO:0000256" key="6">
    <source>
        <dbReference type="ARBA" id="ARBA00022840"/>
    </source>
</evidence>
<evidence type="ECO:0000256" key="7">
    <source>
        <dbReference type="ARBA" id="ARBA00047899"/>
    </source>
</evidence>
<gene>
    <name evidence="10" type="ORF">M378DRAFT_85324</name>
</gene>
<dbReference type="AlphaFoldDB" id="A0A0C2SYM6"/>
<dbReference type="InParanoid" id="A0A0C2SYM6"/>
<dbReference type="SUPFAM" id="SSF103243">
    <property type="entry name" value="KA1-like"/>
    <property type="match status" value="1"/>
</dbReference>
<keyword evidence="4" id="KW-0547">Nucleotide-binding</keyword>
<accession>A0A0C2SYM6</accession>
<evidence type="ECO:0000259" key="9">
    <source>
        <dbReference type="PROSITE" id="PS50032"/>
    </source>
</evidence>
<evidence type="ECO:0000256" key="1">
    <source>
        <dbReference type="ARBA" id="ARBA00012513"/>
    </source>
</evidence>
<evidence type="ECO:0000313" key="10">
    <source>
        <dbReference type="EMBL" id="KIL59254.1"/>
    </source>
</evidence>
<keyword evidence="2" id="KW-0723">Serine/threonine-protein kinase</keyword>
<sequence>MASIHHSTPTLTSCLGIHRGALDQTLVTTEPPQRVMERIRQVLDDMGVHVQVESEFKYRCVCKRTQRKQMLETASRQDLRRAQTPENVDVVEEVRFSVELTRLDGLHDTFSLDVRRLRGNLRSYKSLYETLRQYGLLNGIQTFCADALFSFFAGRQPNGFRIK</sequence>
<dbReference type="HOGENOM" id="CLU_126676_0_0_1"/>
<dbReference type="InterPro" id="IPR028375">
    <property type="entry name" value="KA1/Ssp2_C"/>
</dbReference>
<evidence type="ECO:0000313" key="11">
    <source>
        <dbReference type="Proteomes" id="UP000054549"/>
    </source>
</evidence>
<dbReference type="Pfam" id="PF02149">
    <property type="entry name" value="KA1"/>
    <property type="match status" value="1"/>
</dbReference>
<organism evidence="10 11">
    <name type="scientific">Amanita muscaria (strain Koide BX008)</name>
    <dbReference type="NCBI Taxonomy" id="946122"/>
    <lineage>
        <taxon>Eukaryota</taxon>
        <taxon>Fungi</taxon>
        <taxon>Dikarya</taxon>
        <taxon>Basidiomycota</taxon>
        <taxon>Agaricomycotina</taxon>
        <taxon>Agaricomycetes</taxon>
        <taxon>Agaricomycetidae</taxon>
        <taxon>Agaricales</taxon>
        <taxon>Pluteineae</taxon>
        <taxon>Amanitaceae</taxon>
        <taxon>Amanita</taxon>
    </lineage>
</organism>
<dbReference type="GO" id="GO:0005524">
    <property type="term" value="F:ATP binding"/>
    <property type="evidence" value="ECO:0007669"/>
    <property type="project" value="UniProtKB-KW"/>
</dbReference>
<dbReference type="Proteomes" id="UP000054549">
    <property type="component" value="Unassembled WGS sequence"/>
</dbReference>
<evidence type="ECO:0000256" key="8">
    <source>
        <dbReference type="ARBA" id="ARBA00048679"/>
    </source>
</evidence>
<keyword evidence="11" id="KW-1185">Reference proteome</keyword>
<keyword evidence="6" id="KW-0067">ATP-binding</keyword>
<evidence type="ECO:0000256" key="5">
    <source>
        <dbReference type="ARBA" id="ARBA00022777"/>
    </source>
</evidence>
<dbReference type="Gene3D" id="3.30.310.80">
    <property type="entry name" value="Kinase associated domain 1, KA1"/>
    <property type="match status" value="1"/>
</dbReference>
<comment type="catalytic activity">
    <reaction evidence="7">
        <text>L-threonyl-[protein] + ATP = O-phospho-L-threonyl-[protein] + ADP + H(+)</text>
        <dbReference type="Rhea" id="RHEA:46608"/>
        <dbReference type="Rhea" id="RHEA-COMP:11060"/>
        <dbReference type="Rhea" id="RHEA-COMP:11605"/>
        <dbReference type="ChEBI" id="CHEBI:15378"/>
        <dbReference type="ChEBI" id="CHEBI:30013"/>
        <dbReference type="ChEBI" id="CHEBI:30616"/>
        <dbReference type="ChEBI" id="CHEBI:61977"/>
        <dbReference type="ChEBI" id="CHEBI:456216"/>
        <dbReference type="EC" id="2.7.11.1"/>
    </reaction>
</comment>
<reference evidence="10 11" key="1">
    <citation type="submission" date="2014-04" db="EMBL/GenBank/DDBJ databases">
        <title>Evolutionary Origins and Diversification of the Mycorrhizal Mutualists.</title>
        <authorList>
            <consortium name="DOE Joint Genome Institute"/>
            <consortium name="Mycorrhizal Genomics Consortium"/>
            <person name="Kohler A."/>
            <person name="Kuo A."/>
            <person name="Nagy L.G."/>
            <person name="Floudas D."/>
            <person name="Copeland A."/>
            <person name="Barry K.W."/>
            <person name="Cichocki N."/>
            <person name="Veneault-Fourrey C."/>
            <person name="LaButti K."/>
            <person name="Lindquist E.A."/>
            <person name="Lipzen A."/>
            <person name="Lundell T."/>
            <person name="Morin E."/>
            <person name="Murat C."/>
            <person name="Riley R."/>
            <person name="Ohm R."/>
            <person name="Sun H."/>
            <person name="Tunlid A."/>
            <person name="Henrissat B."/>
            <person name="Grigoriev I.V."/>
            <person name="Hibbett D.S."/>
            <person name="Martin F."/>
        </authorList>
    </citation>
    <scope>NUCLEOTIDE SEQUENCE [LARGE SCALE GENOMIC DNA]</scope>
    <source>
        <strain evidence="10 11">Koide BX008</strain>
    </source>
</reference>
<protein>
    <recommendedName>
        <fullName evidence="1">non-specific serine/threonine protein kinase</fullName>
        <ecNumber evidence="1">2.7.11.1</ecNumber>
    </recommendedName>
</protein>
<dbReference type="PROSITE" id="PS50032">
    <property type="entry name" value="KA1"/>
    <property type="match status" value="1"/>
</dbReference>
<proteinExistence type="predicted"/>
<evidence type="ECO:0000256" key="2">
    <source>
        <dbReference type="ARBA" id="ARBA00022527"/>
    </source>
</evidence>
<evidence type="ECO:0000256" key="4">
    <source>
        <dbReference type="ARBA" id="ARBA00022741"/>
    </source>
</evidence>
<name>A0A0C2SYM6_AMAMK</name>
<dbReference type="InterPro" id="IPR001772">
    <property type="entry name" value="KA1_dom"/>
</dbReference>
<dbReference type="OrthoDB" id="193931at2759"/>
<comment type="catalytic activity">
    <reaction evidence="8">
        <text>L-seryl-[protein] + ATP = O-phospho-L-seryl-[protein] + ADP + H(+)</text>
        <dbReference type="Rhea" id="RHEA:17989"/>
        <dbReference type="Rhea" id="RHEA-COMP:9863"/>
        <dbReference type="Rhea" id="RHEA-COMP:11604"/>
        <dbReference type="ChEBI" id="CHEBI:15378"/>
        <dbReference type="ChEBI" id="CHEBI:29999"/>
        <dbReference type="ChEBI" id="CHEBI:30616"/>
        <dbReference type="ChEBI" id="CHEBI:83421"/>
        <dbReference type="ChEBI" id="CHEBI:456216"/>
        <dbReference type="EC" id="2.7.11.1"/>
    </reaction>
</comment>
<dbReference type="EMBL" id="KN818319">
    <property type="protein sequence ID" value="KIL59254.1"/>
    <property type="molecule type" value="Genomic_DNA"/>
</dbReference>
<dbReference type="GO" id="GO:0004674">
    <property type="term" value="F:protein serine/threonine kinase activity"/>
    <property type="evidence" value="ECO:0007669"/>
    <property type="project" value="UniProtKB-KW"/>
</dbReference>